<dbReference type="InterPro" id="IPR024344">
    <property type="entry name" value="MDMPI_metal-binding"/>
</dbReference>
<dbReference type="Proteomes" id="UP001165489">
    <property type="component" value="Unassembled WGS sequence"/>
</dbReference>
<dbReference type="GO" id="GO:0016853">
    <property type="term" value="F:isomerase activity"/>
    <property type="evidence" value="ECO:0007669"/>
    <property type="project" value="UniProtKB-KW"/>
</dbReference>
<gene>
    <name evidence="2" type="ORF">MM239_18485</name>
</gene>
<dbReference type="Gene3D" id="1.20.120.450">
    <property type="entry name" value="dinb family like domain"/>
    <property type="match status" value="1"/>
</dbReference>
<name>A0ABS9V4P4_9BACT</name>
<evidence type="ECO:0000313" key="3">
    <source>
        <dbReference type="Proteomes" id="UP001165489"/>
    </source>
</evidence>
<organism evidence="2 3">
    <name type="scientific">Belliella filtrata</name>
    <dbReference type="NCBI Taxonomy" id="2923435"/>
    <lineage>
        <taxon>Bacteria</taxon>
        <taxon>Pseudomonadati</taxon>
        <taxon>Bacteroidota</taxon>
        <taxon>Cytophagia</taxon>
        <taxon>Cytophagales</taxon>
        <taxon>Cyclobacteriaceae</taxon>
        <taxon>Belliella</taxon>
    </lineage>
</organism>
<keyword evidence="2" id="KW-0413">Isomerase</keyword>
<evidence type="ECO:0000259" key="1">
    <source>
        <dbReference type="Pfam" id="PF11716"/>
    </source>
</evidence>
<keyword evidence="3" id="KW-1185">Reference proteome</keyword>
<comment type="caution">
    <text evidence="2">The sequence shown here is derived from an EMBL/GenBank/DDBJ whole genome shotgun (WGS) entry which is preliminary data.</text>
</comment>
<evidence type="ECO:0000313" key="2">
    <source>
        <dbReference type="EMBL" id="MCH7411387.1"/>
    </source>
</evidence>
<dbReference type="Pfam" id="PF11716">
    <property type="entry name" value="MDMPI_N"/>
    <property type="match status" value="1"/>
</dbReference>
<dbReference type="EMBL" id="JAKZGP010000074">
    <property type="protein sequence ID" value="MCH7411387.1"/>
    <property type="molecule type" value="Genomic_DNA"/>
</dbReference>
<dbReference type="SUPFAM" id="SSF109854">
    <property type="entry name" value="DinB/YfiT-like putative metalloenzymes"/>
    <property type="match status" value="1"/>
</dbReference>
<feature type="domain" description="Mycothiol-dependent maleylpyruvate isomerase metal-binding" evidence="1">
    <location>
        <begin position="18"/>
        <end position="158"/>
    </location>
</feature>
<accession>A0ABS9V4P4</accession>
<dbReference type="InterPro" id="IPR034660">
    <property type="entry name" value="DinB/YfiT-like"/>
</dbReference>
<proteinExistence type="predicted"/>
<sequence>MTNELKIETLHLFPILDSKLIELLRSLSAKEWESQTVAKLWNVKDVASHLLDGNLRGLSTSRDNFFGAKLESINSYQDLIDFLNKLNMSWTNATKRLSPQVIISLLESSGKEYTAHLESLNLSDDAVFSVAWAGQETSPNWFHIAREYTEKFSHQQQIRDAVGKQGIMTKALFYPFIDILMHAFPYTFTQVQAENETVVSIEVTTEIGGVWSIIKKEVGWELVKRNNLIPSSKVVISPDIAWKLFSKSWKPEQVIDKVKIIGDVELGKKALNIVAVMAYKDN</sequence>
<protein>
    <submittedName>
        <fullName evidence="2">Maleylpyruvate isomerase N-terminal domain-containing protein</fullName>
    </submittedName>
</protein>
<dbReference type="RefSeq" id="WP_241349781.1">
    <property type="nucleotide sequence ID" value="NZ_JAKZGP010000074.1"/>
</dbReference>
<reference evidence="2" key="1">
    <citation type="submission" date="2022-03" db="EMBL/GenBank/DDBJ databases">
        <title>De novo assembled genomes of Belliella spp. (Cyclobacteriaceae) strains.</title>
        <authorList>
            <person name="Szabo A."/>
            <person name="Korponai K."/>
            <person name="Felfoldi T."/>
        </authorList>
    </citation>
    <scope>NUCLEOTIDE SEQUENCE</scope>
    <source>
        <strain evidence="2">DSM 111904</strain>
    </source>
</reference>